<dbReference type="Gene3D" id="3.40.630.30">
    <property type="match status" value="1"/>
</dbReference>
<comment type="caution">
    <text evidence="2">The sequence shown here is derived from an EMBL/GenBank/DDBJ whole genome shotgun (WGS) entry which is preliminary data.</text>
</comment>
<dbReference type="Pfam" id="PF00583">
    <property type="entry name" value="Acetyltransf_1"/>
    <property type="match status" value="1"/>
</dbReference>
<name>A0A5D4KB54_9BACI</name>
<proteinExistence type="predicted"/>
<dbReference type="PROSITE" id="PS51186">
    <property type="entry name" value="GNAT"/>
    <property type="match status" value="1"/>
</dbReference>
<accession>A0A5D4KB54</accession>
<dbReference type="Proteomes" id="UP000323317">
    <property type="component" value="Unassembled WGS sequence"/>
</dbReference>
<protein>
    <submittedName>
        <fullName evidence="2">GNAT family N-acetyltransferase</fullName>
    </submittedName>
</protein>
<dbReference type="CDD" id="cd04301">
    <property type="entry name" value="NAT_SF"/>
    <property type="match status" value="1"/>
</dbReference>
<sequence length="132" mass="15002">MADESEEAVRNYIAEGDLYAIHFEDVLAGVILFISVNDSTVELKNLAVIPEFRGRGIGKASIKEGLVIYKNQGKDRVIVGTANSSIDNIAFYQKAGFRMYEIKKDFFLKYPQPIFEYGIRAMDMIMFEKTLM</sequence>
<dbReference type="SUPFAM" id="SSF55729">
    <property type="entry name" value="Acyl-CoA N-acyltransferases (Nat)"/>
    <property type="match status" value="1"/>
</dbReference>
<dbReference type="EMBL" id="VTEH01000014">
    <property type="protein sequence ID" value="TYR74109.1"/>
    <property type="molecule type" value="Genomic_DNA"/>
</dbReference>
<reference evidence="2 3" key="1">
    <citation type="submission" date="2019-08" db="EMBL/GenBank/DDBJ databases">
        <title>Bacillus genomes from the desert of Cuatro Cienegas, Coahuila.</title>
        <authorList>
            <person name="Olmedo-Alvarez G."/>
        </authorList>
    </citation>
    <scope>NUCLEOTIDE SEQUENCE [LARGE SCALE GENOMIC DNA]</scope>
    <source>
        <strain evidence="2 3">CH40_1T</strain>
    </source>
</reference>
<feature type="domain" description="N-acetyltransferase" evidence="1">
    <location>
        <begin position="1"/>
        <end position="129"/>
    </location>
</feature>
<evidence type="ECO:0000313" key="3">
    <source>
        <dbReference type="Proteomes" id="UP000323317"/>
    </source>
</evidence>
<dbReference type="AlphaFoldDB" id="A0A5D4KB54"/>
<organism evidence="2 3">
    <name type="scientific">Rossellomorea vietnamensis</name>
    <dbReference type="NCBI Taxonomy" id="218284"/>
    <lineage>
        <taxon>Bacteria</taxon>
        <taxon>Bacillati</taxon>
        <taxon>Bacillota</taxon>
        <taxon>Bacilli</taxon>
        <taxon>Bacillales</taxon>
        <taxon>Bacillaceae</taxon>
        <taxon>Rossellomorea</taxon>
    </lineage>
</organism>
<keyword evidence="2" id="KW-0808">Transferase</keyword>
<evidence type="ECO:0000259" key="1">
    <source>
        <dbReference type="PROSITE" id="PS51186"/>
    </source>
</evidence>
<dbReference type="GO" id="GO:0016747">
    <property type="term" value="F:acyltransferase activity, transferring groups other than amino-acyl groups"/>
    <property type="evidence" value="ECO:0007669"/>
    <property type="project" value="InterPro"/>
</dbReference>
<dbReference type="InterPro" id="IPR000182">
    <property type="entry name" value="GNAT_dom"/>
</dbReference>
<dbReference type="InterPro" id="IPR016181">
    <property type="entry name" value="Acyl_CoA_acyltransferase"/>
</dbReference>
<gene>
    <name evidence="2" type="ORF">FZC79_16180</name>
</gene>
<evidence type="ECO:0000313" key="2">
    <source>
        <dbReference type="EMBL" id="TYR74109.1"/>
    </source>
</evidence>